<dbReference type="KEGG" id="wma:WM2015_585"/>
<dbReference type="AlphaFoldDB" id="A0A0K0XTL7"/>
<evidence type="ECO:0000256" key="2">
    <source>
        <dbReference type="ARBA" id="ARBA00005019"/>
    </source>
</evidence>
<evidence type="ECO:0000313" key="13">
    <source>
        <dbReference type="Proteomes" id="UP000066624"/>
    </source>
</evidence>
<dbReference type="NCBIfam" id="NF000839">
    <property type="entry name" value="PRK00071.1-1"/>
    <property type="match status" value="1"/>
</dbReference>
<evidence type="ECO:0000256" key="5">
    <source>
        <dbReference type="ARBA" id="ARBA00022679"/>
    </source>
</evidence>
<dbReference type="STRING" id="1579979.WM2015_585"/>
<dbReference type="InterPro" id="IPR004821">
    <property type="entry name" value="Cyt_trans-like"/>
</dbReference>
<evidence type="ECO:0000256" key="10">
    <source>
        <dbReference type="ARBA" id="ARBA00048721"/>
    </source>
</evidence>
<comment type="catalytic activity">
    <reaction evidence="10 11">
        <text>nicotinate beta-D-ribonucleotide + ATP + H(+) = deamido-NAD(+) + diphosphate</text>
        <dbReference type="Rhea" id="RHEA:22860"/>
        <dbReference type="ChEBI" id="CHEBI:15378"/>
        <dbReference type="ChEBI" id="CHEBI:30616"/>
        <dbReference type="ChEBI" id="CHEBI:33019"/>
        <dbReference type="ChEBI" id="CHEBI:57502"/>
        <dbReference type="ChEBI" id="CHEBI:58437"/>
        <dbReference type="EC" id="2.7.7.18"/>
    </reaction>
</comment>
<evidence type="ECO:0000256" key="7">
    <source>
        <dbReference type="ARBA" id="ARBA00022741"/>
    </source>
</evidence>
<evidence type="ECO:0000256" key="8">
    <source>
        <dbReference type="ARBA" id="ARBA00022840"/>
    </source>
</evidence>
<reference evidence="12 13" key="1">
    <citation type="submission" date="2015-07" db="EMBL/GenBank/DDBJ databases">
        <authorList>
            <person name="Noorani M."/>
        </authorList>
    </citation>
    <scope>NUCLEOTIDE SEQUENCE [LARGE SCALE GENOMIC DNA]</scope>
    <source>
        <strain evidence="12 13">KCTC 42284</strain>
    </source>
</reference>
<comment type="pathway">
    <text evidence="2 11">Cofactor biosynthesis; NAD(+) biosynthesis; deamido-NAD(+) from nicotinate D-ribonucleotide: step 1/1.</text>
</comment>
<keyword evidence="13" id="KW-1185">Reference proteome</keyword>
<proteinExistence type="inferred from homology"/>
<sequence length="217" mass="24270">MKNDAIAIFGGTFDPVHYGHLRAAAEVAEQLKVSDFRLLPAGHPPHREGTWADAYHRLAMLELALAPYPDLAVDDREVRRSGPSFMVDTLASVRADAGDAPVLLCVGQDAANGLNRWHRWRELFDLAHLVIMTRPRSRPRYPQDLGEMFAERRVQRTRDLMTTPAGRVRQVEVTQLAISSTDIRRQLASGRDPRFLLPATVLAYIRKHGLYAQAAGA</sequence>
<keyword evidence="6 11" id="KW-0548">Nucleotidyltransferase</keyword>
<dbReference type="GO" id="GO:0005524">
    <property type="term" value="F:ATP binding"/>
    <property type="evidence" value="ECO:0007669"/>
    <property type="project" value="UniProtKB-KW"/>
</dbReference>
<protein>
    <recommendedName>
        <fullName evidence="11">Probable nicotinate-nucleotide adenylyltransferase</fullName>
        <ecNumber evidence="11">2.7.7.18</ecNumber>
    </recommendedName>
    <alternativeName>
        <fullName evidence="11">Deamido-NAD(+) diphosphorylase</fullName>
    </alternativeName>
    <alternativeName>
        <fullName evidence="11">Deamido-NAD(+) pyrophosphorylase</fullName>
    </alternativeName>
    <alternativeName>
        <fullName evidence="11">Nicotinate mononucleotide adenylyltransferase</fullName>
        <shortName evidence="11">NaMN adenylyltransferase</shortName>
    </alternativeName>
</protein>
<dbReference type="PANTHER" id="PTHR39321:SF3">
    <property type="entry name" value="PHOSPHOPANTETHEINE ADENYLYLTRANSFERASE"/>
    <property type="match status" value="1"/>
</dbReference>
<name>A0A0K0XTL7_9GAMM</name>
<dbReference type="SUPFAM" id="SSF52374">
    <property type="entry name" value="Nucleotidylyl transferase"/>
    <property type="match status" value="1"/>
</dbReference>
<comment type="similarity">
    <text evidence="3 11">Belongs to the NadD family.</text>
</comment>
<dbReference type="NCBIfam" id="TIGR00125">
    <property type="entry name" value="cyt_tran_rel"/>
    <property type="match status" value="1"/>
</dbReference>
<evidence type="ECO:0000313" key="12">
    <source>
        <dbReference type="EMBL" id="AKS40967.1"/>
    </source>
</evidence>
<evidence type="ECO:0000256" key="4">
    <source>
        <dbReference type="ARBA" id="ARBA00022642"/>
    </source>
</evidence>
<dbReference type="Gene3D" id="3.40.50.620">
    <property type="entry name" value="HUPs"/>
    <property type="match status" value="1"/>
</dbReference>
<dbReference type="OrthoDB" id="5295945at2"/>
<keyword evidence="5 11" id="KW-0808">Transferase</keyword>
<keyword evidence="7 11" id="KW-0547">Nucleotide-binding</keyword>
<dbReference type="EMBL" id="CP012154">
    <property type="protein sequence ID" value="AKS40967.1"/>
    <property type="molecule type" value="Genomic_DNA"/>
</dbReference>
<dbReference type="NCBIfam" id="TIGR00482">
    <property type="entry name" value="nicotinate (nicotinamide) nucleotide adenylyltransferase"/>
    <property type="match status" value="1"/>
</dbReference>
<dbReference type="InterPro" id="IPR005248">
    <property type="entry name" value="NadD/NMNAT"/>
</dbReference>
<keyword evidence="8 11" id="KW-0067">ATP-binding</keyword>
<dbReference type="Pfam" id="PF01467">
    <property type="entry name" value="CTP_transf_like"/>
    <property type="match status" value="1"/>
</dbReference>
<evidence type="ECO:0000256" key="3">
    <source>
        <dbReference type="ARBA" id="ARBA00009014"/>
    </source>
</evidence>
<dbReference type="HAMAP" id="MF_00244">
    <property type="entry name" value="NaMN_adenylyltr"/>
    <property type="match status" value="1"/>
</dbReference>
<dbReference type="GO" id="GO:0004515">
    <property type="term" value="F:nicotinate-nucleotide adenylyltransferase activity"/>
    <property type="evidence" value="ECO:0007669"/>
    <property type="project" value="UniProtKB-UniRule"/>
</dbReference>
<evidence type="ECO:0000256" key="9">
    <source>
        <dbReference type="ARBA" id="ARBA00023027"/>
    </source>
</evidence>
<comment type="function">
    <text evidence="1 11">Catalyzes the reversible adenylation of nicotinate mononucleotide (NaMN) to nicotinic acid adenine dinucleotide (NaAD).</text>
</comment>
<evidence type="ECO:0000256" key="6">
    <source>
        <dbReference type="ARBA" id="ARBA00022695"/>
    </source>
</evidence>
<gene>
    <name evidence="11" type="primary">nadD</name>
    <name evidence="12" type="ORF">WM2015_585</name>
</gene>
<evidence type="ECO:0000256" key="1">
    <source>
        <dbReference type="ARBA" id="ARBA00002324"/>
    </source>
</evidence>
<dbReference type="CDD" id="cd02165">
    <property type="entry name" value="NMNAT"/>
    <property type="match status" value="1"/>
</dbReference>
<keyword evidence="9 11" id="KW-0520">NAD</keyword>
<accession>A0A0K0XTL7</accession>
<dbReference type="UniPathway" id="UPA00253">
    <property type="reaction ID" value="UER00332"/>
</dbReference>
<keyword evidence="4 11" id="KW-0662">Pyridine nucleotide biosynthesis</keyword>
<dbReference type="PANTHER" id="PTHR39321">
    <property type="entry name" value="NICOTINATE-NUCLEOTIDE ADENYLYLTRANSFERASE-RELATED"/>
    <property type="match status" value="1"/>
</dbReference>
<dbReference type="PATRIC" id="fig|1579979.3.peg.590"/>
<dbReference type="InterPro" id="IPR014729">
    <property type="entry name" value="Rossmann-like_a/b/a_fold"/>
</dbReference>
<organism evidence="12 13">
    <name type="scientific">Wenzhouxiangella marina</name>
    <dbReference type="NCBI Taxonomy" id="1579979"/>
    <lineage>
        <taxon>Bacteria</taxon>
        <taxon>Pseudomonadati</taxon>
        <taxon>Pseudomonadota</taxon>
        <taxon>Gammaproteobacteria</taxon>
        <taxon>Chromatiales</taxon>
        <taxon>Wenzhouxiangellaceae</taxon>
        <taxon>Wenzhouxiangella</taxon>
    </lineage>
</organism>
<evidence type="ECO:0000256" key="11">
    <source>
        <dbReference type="HAMAP-Rule" id="MF_00244"/>
    </source>
</evidence>
<dbReference type="NCBIfam" id="NF000840">
    <property type="entry name" value="PRK00071.1-3"/>
    <property type="match status" value="1"/>
</dbReference>
<dbReference type="GO" id="GO:0009435">
    <property type="term" value="P:NAD+ biosynthetic process"/>
    <property type="evidence" value="ECO:0007669"/>
    <property type="project" value="UniProtKB-UniRule"/>
</dbReference>
<dbReference type="EC" id="2.7.7.18" evidence="11"/>
<dbReference type="RefSeq" id="WP_049724640.1">
    <property type="nucleotide sequence ID" value="NZ_CP012154.1"/>
</dbReference>
<dbReference type="Proteomes" id="UP000066624">
    <property type="component" value="Chromosome"/>
</dbReference>